<evidence type="ECO:0000313" key="8">
    <source>
        <dbReference type="Proteomes" id="UP000192315"/>
    </source>
</evidence>
<sequence>MDLLKRLSLEKHDVDSKPHITVNLDICAKCKEKPCVRVCPAGTYDPDPEKIMIVHYERCVECSAALVACPYGSIKFSYPEKGVSYTYG</sequence>
<dbReference type="GO" id="GO:0005506">
    <property type="term" value="F:iron ion binding"/>
    <property type="evidence" value="ECO:0007669"/>
    <property type="project" value="InterPro"/>
</dbReference>
<dbReference type="PANTHER" id="PTHR43082:SF3">
    <property type="entry name" value="FERREDOXIN-LIKE PROTEIN YDIT"/>
    <property type="match status" value="1"/>
</dbReference>
<dbReference type="EMBL" id="FWYE01000001">
    <property type="protein sequence ID" value="SMD30717.1"/>
    <property type="molecule type" value="Genomic_DNA"/>
</dbReference>
<dbReference type="GO" id="GO:0051536">
    <property type="term" value="F:iron-sulfur cluster binding"/>
    <property type="evidence" value="ECO:0007669"/>
    <property type="project" value="UniProtKB-KW"/>
</dbReference>
<dbReference type="RefSeq" id="WP_084272594.1">
    <property type="nucleotide sequence ID" value="NZ_FWYE01000001.1"/>
</dbReference>
<dbReference type="AlphaFoldDB" id="A0A8G2L753"/>
<gene>
    <name evidence="7" type="ORF">SAMN02745355_0611</name>
</gene>
<evidence type="ECO:0000259" key="6">
    <source>
        <dbReference type="PROSITE" id="PS51379"/>
    </source>
</evidence>
<protein>
    <submittedName>
        <fullName evidence="7">Ferredoxin-like protein FixX</fullName>
    </submittedName>
</protein>
<organism evidence="7 8">
    <name type="scientific">Picrophilus torridus (strain ATCC 700027 / DSM 9790 / JCM 10055 / NBRC 100828 / KAW 2/3)</name>
    <dbReference type="NCBI Taxonomy" id="1122961"/>
    <lineage>
        <taxon>Archaea</taxon>
        <taxon>Methanobacteriati</taxon>
        <taxon>Thermoplasmatota</taxon>
        <taxon>Thermoplasmata</taxon>
        <taxon>Thermoplasmatales</taxon>
        <taxon>Picrophilaceae</taxon>
        <taxon>Picrophilus</taxon>
    </lineage>
</organism>
<accession>A0A8G2L753</accession>
<feature type="domain" description="4Fe-4S ferredoxin-type" evidence="6">
    <location>
        <begin position="18"/>
        <end position="49"/>
    </location>
</feature>
<proteinExistence type="predicted"/>
<name>A0A8G2L753_PICTO</name>
<feature type="domain" description="4Fe-4S ferredoxin-type" evidence="6">
    <location>
        <begin position="50"/>
        <end position="79"/>
    </location>
</feature>
<dbReference type="Gene3D" id="3.30.70.20">
    <property type="match status" value="1"/>
</dbReference>
<dbReference type="SUPFAM" id="SSF54862">
    <property type="entry name" value="4Fe-4S ferredoxins"/>
    <property type="match status" value="1"/>
</dbReference>
<keyword evidence="5" id="KW-0411">Iron-sulfur</keyword>
<keyword evidence="1" id="KW-0813">Transport</keyword>
<dbReference type="InterPro" id="IPR012206">
    <property type="entry name" value="Fd_FixX"/>
</dbReference>
<comment type="caution">
    <text evidence="7">The sequence shown here is derived from an EMBL/GenBank/DDBJ whole genome shotgun (WGS) entry which is preliminary data.</text>
</comment>
<evidence type="ECO:0000256" key="1">
    <source>
        <dbReference type="ARBA" id="ARBA00022448"/>
    </source>
</evidence>
<evidence type="ECO:0000256" key="2">
    <source>
        <dbReference type="ARBA" id="ARBA00022723"/>
    </source>
</evidence>
<evidence type="ECO:0000313" key="7">
    <source>
        <dbReference type="EMBL" id="SMD30717.1"/>
    </source>
</evidence>
<evidence type="ECO:0000256" key="5">
    <source>
        <dbReference type="ARBA" id="ARBA00023014"/>
    </source>
</evidence>
<dbReference type="Proteomes" id="UP000192315">
    <property type="component" value="Unassembled WGS sequence"/>
</dbReference>
<evidence type="ECO:0000256" key="3">
    <source>
        <dbReference type="ARBA" id="ARBA00022982"/>
    </source>
</evidence>
<dbReference type="Pfam" id="PF13187">
    <property type="entry name" value="Fer4_9"/>
    <property type="match status" value="1"/>
</dbReference>
<keyword evidence="4" id="KW-0408">Iron</keyword>
<dbReference type="PROSITE" id="PS51379">
    <property type="entry name" value="4FE4S_FER_2"/>
    <property type="match status" value="2"/>
</dbReference>
<dbReference type="InterPro" id="IPR017896">
    <property type="entry name" value="4Fe4S_Fe-S-bd"/>
</dbReference>
<keyword evidence="8" id="KW-1185">Reference proteome</keyword>
<reference evidence="7 8" key="1">
    <citation type="submission" date="2017-04" db="EMBL/GenBank/DDBJ databases">
        <authorList>
            <person name="Varghese N."/>
            <person name="Submissions S."/>
        </authorList>
    </citation>
    <scope>NUCLEOTIDE SEQUENCE [LARGE SCALE GENOMIC DNA]</scope>
    <source>
        <strain evidence="7 8">DSM 9789</strain>
    </source>
</reference>
<dbReference type="PANTHER" id="PTHR43082">
    <property type="entry name" value="FERREDOXIN-LIKE"/>
    <property type="match status" value="1"/>
</dbReference>
<keyword evidence="3" id="KW-0249">Electron transport</keyword>
<evidence type="ECO:0000256" key="4">
    <source>
        <dbReference type="ARBA" id="ARBA00023004"/>
    </source>
</evidence>
<keyword evidence="2" id="KW-0479">Metal-binding</keyword>